<evidence type="ECO:0000256" key="2">
    <source>
        <dbReference type="ARBA" id="ARBA00023125"/>
    </source>
</evidence>
<dbReference type="Pfam" id="PF02303">
    <property type="entry name" value="Phage_DNA_bind"/>
    <property type="match status" value="1"/>
</dbReference>
<evidence type="ECO:0000313" key="4">
    <source>
        <dbReference type="EMBL" id="KRG64262.1"/>
    </source>
</evidence>
<dbReference type="PATRIC" id="fig|405444.3.peg.761"/>
<dbReference type="OrthoDB" id="6106682at2"/>
<evidence type="ECO:0000313" key="5">
    <source>
        <dbReference type="Proteomes" id="UP000050864"/>
    </source>
</evidence>
<gene>
    <name evidence="4" type="ORF">ABB26_08765</name>
</gene>
<dbReference type="STRING" id="405444.ABB26_08765"/>
<dbReference type="SUPFAM" id="SSF50249">
    <property type="entry name" value="Nucleic acid-binding proteins"/>
    <property type="match status" value="1"/>
</dbReference>
<dbReference type="InterPro" id="IPR012340">
    <property type="entry name" value="NA-bd_OB-fold"/>
</dbReference>
<evidence type="ECO:0000256" key="1">
    <source>
        <dbReference type="ARBA" id="ARBA00022705"/>
    </source>
</evidence>
<dbReference type="AlphaFoldDB" id="A0A0R0C525"/>
<accession>A0A0R0C525</accession>
<dbReference type="Gene3D" id="2.40.50.140">
    <property type="entry name" value="Nucleic acid-binding proteins"/>
    <property type="match status" value="1"/>
</dbReference>
<keyword evidence="1" id="KW-0235">DNA replication</keyword>
<reference evidence="4 5" key="1">
    <citation type="submission" date="2015-05" db="EMBL/GenBank/DDBJ databases">
        <title>Genome sequencing and analysis of members of genus Stenotrophomonas.</title>
        <authorList>
            <person name="Patil P.P."/>
            <person name="Midha S."/>
            <person name="Patil P.B."/>
        </authorList>
    </citation>
    <scope>NUCLEOTIDE SEQUENCE [LARGE SCALE GENOMIC DNA]</scope>
    <source>
        <strain evidence="4 5">DSM 18929</strain>
    </source>
</reference>
<name>A0A0R0C525_9GAMM</name>
<protein>
    <recommendedName>
        <fullName evidence="3">Single-stranded DNA-binding protein</fullName>
    </recommendedName>
</protein>
<keyword evidence="2" id="KW-0238">DNA-binding</keyword>
<proteinExistence type="predicted"/>
<dbReference type="RefSeq" id="WP_057633291.1">
    <property type="nucleotide sequence ID" value="NZ_LDJI01000015.1"/>
</dbReference>
<dbReference type="EMBL" id="LDJI01000015">
    <property type="protein sequence ID" value="KRG64262.1"/>
    <property type="molecule type" value="Genomic_DNA"/>
</dbReference>
<dbReference type="GO" id="GO:0006260">
    <property type="term" value="P:DNA replication"/>
    <property type="evidence" value="ECO:0007669"/>
    <property type="project" value="UniProtKB-KW"/>
</dbReference>
<sequence length="97" mass="10672">MSLLIEIRNEAIEGKHGTSRKTGKPYSIYEQMAFVSLPSGETRRITLQHEEGDKALPVGKYEPKPSAYWVGDFGALSISTRAKHWDAVKAAPVTKAA</sequence>
<dbReference type="GO" id="GO:0003697">
    <property type="term" value="F:single-stranded DNA binding"/>
    <property type="evidence" value="ECO:0007669"/>
    <property type="project" value="InterPro"/>
</dbReference>
<comment type="caution">
    <text evidence="4">The sequence shown here is derived from an EMBL/GenBank/DDBJ whole genome shotgun (WGS) entry which is preliminary data.</text>
</comment>
<evidence type="ECO:0000256" key="3">
    <source>
        <dbReference type="ARBA" id="ARBA00030596"/>
    </source>
</evidence>
<dbReference type="Proteomes" id="UP000050864">
    <property type="component" value="Unassembled WGS sequence"/>
</dbReference>
<organism evidence="4 5">
    <name type="scientific">Stenotrophomonas humi</name>
    <dbReference type="NCBI Taxonomy" id="405444"/>
    <lineage>
        <taxon>Bacteria</taxon>
        <taxon>Pseudomonadati</taxon>
        <taxon>Pseudomonadota</taxon>
        <taxon>Gammaproteobacteria</taxon>
        <taxon>Lysobacterales</taxon>
        <taxon>Lysobacteraceae</taxon>
        <taxon>Stenotrophomonas</taxon>
    </lineage>
</organism>
<keyword evidence="5" id="KW-1185">Reference proteome</keyword>
<dbReference type="InterPro" id="IPR003512">
    <property type="entry name" value="Phage_M13_G5P_DNA-bd"/>
</dbReference>